<evidence type="ECO:0000256" key="1">
    <source>
        <dbReference type="PROSITE-ProRule" id="PRU00169"/>
    </source>
</evidence>
<evidence type="ECO:0000313" key="6">
    <source>
        <dbReference type="Proteomes" id="UP001240777"/>
    </source>
</evidence>
<accession>A0AA90PLM5</accession>
<comment type="caution">
    <text evidence="4">The sequence shown here is derived from an EMBL/GenBank/DDBJ whole genome shotgun (WGS) entry which is preliminary data.</text>
</comment>
<dbReference type="InterPro" id="IPR009057">
    <property type="entry name" value="Homeodomain-like_sf"/>
</dbReference>
<reference evidence="3" key="2">
    <citation type="submission" date="2023-07" db="EMBL/GenBank/DDBJ databases">
        <authorList>
            <person name="Aydin F."/>
            <person name="Tarhane S."/>
            <person name="Saticioglu I.B."/>
            <person name="Karakaya E."/>
            <person name="Abay S."/>
            <person name="Guran O."/>
            <person name="Bozkurt E."/>
            <person name="Uzum N."/>
            <person name="Olgun K."/>
            <person name="Jablonski D."/>
        </authorList>
    </citation>
    <scope>NUCLEOTIDE SEQUENCE</scope>
    <source>
        <strain evidence="3">Faydin-H75</strain>
    </source>
</reference>
<evidence type="ECO:0000313" key="3">
    <source>
        <dbReference type="EMBL" id="MDO7253756.1"/>
    </source>
</evidence>
<dbReference type="Gene3D" id="3.40.50.2300">
    <property type="match status" value="1"/>
</dbReference>
<dbReference type="GO" id="GO:0000160">
    <property type="term" value="P:phosphorelay signal transduction system"/>
    <property type="evidence" value="ECO:0007669"/>
    <property type="project" value="InterPro"/>
</dbReference>
<evidence type="ECO:0000259" key="2">
    <source>
        <dbReference type="PROSITE" id="PS50110"/>
    </source>
</evidence>
<dbReference type="RefSeq" id="WP_305517596.1">
    <property type="nucleotide sequence ID" value="NZ_JAUPEV010000013.1"/>
</dbReference>
<dbReference type="SUPFAM" id="SSF46689">
    <property type="entry name" value="Homeodomain-like"/>
    <property type="match status" value="1"/>
</dbReference>
<dbReference type="PROSITE" id="PS50110">
    <property type="entry name" value="RESPONSE_REGULATORY"/>
    <property type="match status" value="1"/>
</dbReference>
<dbReference type="Proteomes" id="UP001177258">
    <property type="component" value="Unassembled WGS sequence"/>
</dbReference>
<dbReference type="PIRSF" id="PIRSF016788">
    <property type="entry name" value="RR_Fis"/>
    <property type="match status" value="1"/>
</dbReference>
<comment type="caution">
    <text evidence="1">Lacks conserved residue(s) required for the propagation of feature annotation.</text>
</comment>
<dbReference type="SMART" id="SM00448">
    <property type="entry name" value="REC"/>
    <property type="match status" value="1"/>
</dbReference>
<dbReference type="Proteomes" id="UP001240777">
    <property type="component" value="Unassembled WGS sequence"/>
</dbReference>
<dbReference type="AlphaFoldDB" id="A0AA90PLM5"/>
<dbReference type="EMBL" id="JAUYZK010000013">
    <property type="protein sequence ID" value="MDP2539685.1"/>
    <property type="molecule type" value="Genomic_DNA"/>
</dbReference>
<dbReference type="InterPro" id="IPR011006">
    <property type="entry name" value="CheY-like_superfamily"/>
</dbReference>
<organism evidence="4 5">
    <name type="scientific">Helicobacter cappadocius</name>
    <dbReference type="NCBI Taxonomy" id="3063998"/>
    <lineage>
        <taxon>Bacteria</taxon>
        <taxon>Pseudomonadati</taxon>
        <taxon>Campylobacterota</taxon>
        <taxon>Epsilonproteobacteria</taxon>
        <taxon>Campylobacterales</taxon>
        <taxon>Helicobacteraceae</taxon>
        <taxon>Helicobacter</taxon>
    </lineage>
</organism>
<dbReference type="EMBL" id="JAUPEV010000013">
    <property type="protein sequence ID" value="MDO7253756.1"/>
    <property type="molecule type" value="Genomic_DNA"/>
</dbReference>
<sequence>MNVLIIENETYLAQSIASKLADIGHDCHITSVIDLNLKNAYDVILISSSICGDHYEKFIRNNSDSIIIMMISYVSDDTVSKPIKAGAKDYILKPFMIDELIRKIEHYREYKETLYKINFYRSYFNFIEKELNTPTPFQYHPPFVIKSNSQRSADIYAMKYAKEKNIQFEFFSIKEDRYKNFLKNNTSKNTLAYITNLEELKKQDRKDFLDSITKYPVIASIITTDKIIFPQIVDISNIPNNHEIGAEILSVKEYEKAIITKFEGRYPDIELAKKLGMSRKSLWEKRKKYGISRKK</sequence>
<feature type="domain" description="Response regulatory" evidence="2">
    <location>
        <begin position="2"/>
        <end position="108"/>
    </location>
</feature>
<dbReference type="CDD" id="cd00156">
    <property type="entry name" value="REC"/>
    <property type="match status" value="1"/>
</dbReference>
<evidence type="ECO:0000313" key="4">
    <source>
        <dbReference type="EMBL" id="MDP2539685.1"/>
    </source>
</evidence>
<dbReference type="Gene3D" id="1.10.10.60">
    <property type="entry name" value="Homeodomain-like"/>
    <property type="match status" value="1"/>
</dbReference>
<keyword evidence="6" id="KW-1185">Reference proteome</keyword>
<name>A0AA90PLM5_9HELI</name>
<reference evidence="3 5" key="3">
    <citation type="journal article" date="2024" name="Syst. Appl. Microbiol.">
        <title>Helicobacter cappadocius sp. nov., from lizards: The first psychrotrophic Helicobacter species.</title>
        <authorList>
            <person name="Aydin F."/>
            <person name="Tarhane S."/>
            <person name="Karakaya E."/>
            <person name="Abay S."/>
            <person name="Kayman T."/>
            <person name="Guran O."/>
            <person name="Bozkurt E."/>
            <person name="Uzum N."/>
            <person name="Avci A."/>
            <person name="Olgun K."/>
            <person name="Jablonski D."/>
            <person name="Guran C."/>
            <person name="Burcin Saticioglu I."/>
        </authorList>
    </citation>
    <scope>NUCLEOTIDE SEQUENCE [LARGE SCALE GENOMIC DNA]</scope>
    <source>
        <strain evidence="3">Faydin-H75</strain>
        <strain evidence="5">faydin-H76</strain>
    </source>
</reference>
<reference evidence="4 6" key="1">
    <citation type="submission" date="2023-07" db="EMBL/GenBank/DDBJ databases">
        <title>Unpublished Manusciprt.</title>
        <authorList>
            <person name="Aydin F."/>
            <person name="Tarhane S."/>
            <person name="Saticioglu I.B."/>
            <person name="Karakaya E."/>
            <person name="Abay S."/>
            <person name="Guran O."/>
            <person name="Bozkurt E."/>
            <person name="Uzum N."/>
            <person name="Olgun K."/>
            <person name="Jablonski D."/>
        </authorList>
    </citation>
    <scope>NUCLEOTIDE SEQUENCE</scope>
    <source>
        <strain evidence="6">faydin-H75</strain>
        <strain evidence="4">Faydin-H76</strain>
    </source>
</reference>
<dbReference type="InterPro" id="IPR014483">
    <property type="entry name" value="Sig_transdc_resp-reg_prd"/>
</dbReference>
<proteinExistence type="predicted"/>
<gene>
    <name evidence="3" type="ORF">Q5I04_07520</name>
    <name evidence="4" type="ORF">Q5I06_07855</name>
</gene>
<dbReference type="InterPro" id="IPR001789">
    <property type="entry name" value="Sig_transdc_resp-reg_receiver"/>
</dbReference>
<dbReference type="SUPFAM" id="SSF52172">
    <property type="entry name" value="CheY-like"/>
    <property type="match status" value="1"/>
</dbReference>
<protein>
    <submittedName>
        <fullName evidence="4">Response regulator</fullName>
    </submittedName>
</protein>
<evidence type="ECO:0000313" key="5">
    <source>
        <dbReference type="Proteomes" id="UP001177258"/>
    </source>
</evidence>